<proteinExistence type="predicted"/>
<dbReference type="eggNOG" id="COG3210">
    <property type="taxonomic scope" value="Bacteria"/>
</dbReference>
<name>D1AB98_THECD</name>
<organism evidence="1 2">
    <name type="scientific">Thermomonospora curvata (strain ATCC 19995 / DSM 43183 / JCM 3096 / KCTC 9072 / NBRC 15933 / NCIMB 10081 / Henssen B9)</name>
    <dbReference type="NCBI Taxonomy" id="471852"/>
    <lineage>
        <taxon>Bacteria</taxon>
        <taxon>Bacillati</taxon>
        <taxon>Actinomycetota</taxon>
        <taxon>Actinomycetes</taxon>
        <taxon>Streptosporangiales</taxon>
        <taxon>Thermomonosporaceae</taxon>
        <taxon>Thermomonospora</taxon>
    </lineage>
</organism>
<dbReference type="Proteomes" id="UP000001918">
    <property type="component" value="Chromosome"/>
</dbReference>
<dbReference type="KEGG" id="tcu:Tcur_1558"/>
<dbReference type="AlphaFoldDB" id="D1AB98"/>
<dbReference type="OrthoDB" id="8855897at2"/>
<keyword evidence="2" id="KW-1185">Reference proteome</keyword>
<evidence type="ECO:0000313" key="2">
    <source>
        <dbReference type="Proteomes" id="UP000001918"/>
    </source>
</evidence>
<gene>
    <name evidence="1" type="ordered locus">Tcur_1558</name>
</gene>
<evidence type="ECO:0000313" key="1">
    <source>
        <dbReference type="EMBL" id="ACY97134.1"/>
    </source>
</evidence>
<dbReference type="RefSeq" id="WP_012851918.1">
    <property type="nucleotide sequence ID" value="NC_013510.1"/>
</dbReference>
<reference evidence="1 2" key="1">
    <citation type="journal article" date="2011" name="Stand. Genomic Sci.">
        <title>Complete genome sequence of Thermomonospora curvata type strain (B9).</title>
        <authorList>
            <person name="Chertkov O."/>
            <person name="Sikorski J."/>
            <person name="Nolan M."/>
            <person name="Lapidus A."/>
            <person name="Lucas S."/>
            <person name="Del Rio T.G."/>
            <person name="Tice H."/>
            <person name="Cheng J.F."/>
            <person name="Goodwin L."/>
            <person name="Pitluck S."/>
            <person name="Liolios K."/>
            <person name="Ivanova N."/>
            <person name="Mavromatis K."/>
            <person name="Mikhailova N."/>
            <person name="Ovchinnikova G."/>
            <person name="Pati A."/>
            <person name="Chen A."/>
            <person name="Palaniappan K."/>
            <person name="Djao O.D."/>
            <person name="Land M."/>
            <person name="Hauser L."/>
            <person name="Chang Y.J."/>
            <person name="Jeffries C.D."/>
            <person name="Brettin T."/>
            <person name="Han C."/>
            <person name="Detter J.C."/>
            <person name="Rohde M."/>
            <person name="Goker M."/>
            <person name="Woyke T."/>
            <person name="Bristow J."/>
            <person name="Eisen J.A."/>
            <person name="Markowitz V."/>
            <person name="Hugenholtz P."/>
            <person name="Klenk H.P."/>
            <person name="Kyrpides N.C."/>
        </authorList>
    </citation>
    <scope>NUCLEOTIDE SEQUENCE [LARGE SCALE GENOMIC DNA]</scope>
    <source>
        <strain evidence="2">ATCC 19995 / DSM 43183 / JCM 3096 / KCTC 9072 / NBRC 15933 / NCIMB 10081 / Henssen B9</strain>
    </source>
</reference>
<dbReference type="HOGENOM" id="CLU_1824416_0_0_11"/>
<protein>
    <submittedName>
        <fullName evidence="1">Uncharacterized protein</fullName>
    </submittedName>
</protein>
<accession>D1AB98</accession>
<sequence>MRRLIIALLVLPSTFGLSLWTGFGPFDDWVHNCQVRQQYLDRLEAMRVEVNKLRVEGRSEKEIAEIMVPRHNEAKALVRTKMKAKEVAKLEERNRARYGDPMGPTVEWMHAQHGGNWHEVVEATLDSNRLYDLSCLPWFDL</sequence>
<dbReference type="EMBL" id="CP001738">
    <property type="protein sequence ID" value="ACY97134.1"/>
    <property type="molecule type" value="Genomic_DNA"/>
</dbReference>